<keyword evidence="4" id="KW-1015">Disulfide bond</keyword>
<dbReference type="AlphaFoldDB" id="A0A1Y1NG66"/>
<dbReference type="EMBL" id="VVIM01000011">
    <property type="protein sequence ID" value="KAB0791333.1"/>
    <property type="molecule type" value="Genomic_DNA"/>
</dbReference>
<dbReference type="Pfam" id="PF03045">
    <property type="entry name" value="DAN"/>
    <property type="match status" value="1"/>
</dbReference>
<evidence type="ECO:0000256" key="5">
    <source>
        <dbReference type="SAM" id="SignalP"/>
    </source>
</evidence>
<dbReference type="InterPro" id="IPR029034">
    <property type="entry name" value="Cystine-knot_cytokine"/>
</dbReference>
<gene>
    <name evidence="8" type="ORF">PPYR_03133</name>
</gene>
<evidence type="ECO:0000256" key="2">
    <source>
        <dbReference type="ARBA" id="ARBA00022525"/>
    </source>
</evidence>
<dbReference type="OrthoDB" id="8196271at2759"/>
<dbReference type="Proteomes" id="UP000327044">
    <property type="component" value="Unassembled WGS sequence"/>
</dbReference>
<evidence type="ECO:0000256" key="1">
    <source>
        <dbReference type="ARBA" id="ARBA00004613"/>
    </source>
</evidence>
<dbReference type="GO" id="GO:0038098">
    <property type="term" value="P:sequestering of BMP from receptor via BMP binding"/>
    <property type="evidence" value="ECO:0007669"/>
    <property type="project" value="TreeGrafter"/>
</dbReference>
<dbReference type="GO" id="GO:0009887">
    <property type="term" value="P:animal organ morphogenesis"/>
    <property type="evidence" value="ECO:0007669"/>
    <property type="project" value="TreeGrafter"/>
</dbReference>
<proteinExistence type="predicted"/>
<reference evidence="8" key="3">
    <citation type="submission" date="2019-08" db="EMBL/GenBank/DDBJ databases">
        <authorList>
            <consortium name="Photinus pyralis genome working group"/>
            <person name="Fallon T.R."/>
            <person name="Sander Lower S.E."/>
            <person name="Weng J.-K."/>
        </authorList>
    </citation>
    <scope>NUCLEOTIDE SEQUENCE</scope>
    <source>
        <strain evidence="8">1611_PpyrPB1</strain>
        <tissue evidence="8">Whole body</tissue>
    </source>
</reference>
<dbReference type="InterPro" id="IPR004133">
    <property type="entry name" value="DAN_dom"/>
</dbReference>
<dbReference type="GO" id="GO:0005615">
    <property type="term" value="C:extracellular space"/>
    <property type="evidence" value="ECO:0007669"/>
    <property type="project" value="TreeGrafter"/>
</dbReference>
<name>A0A1Y1NG66_PHOPY</name>
<dbReference type="InterPro" id="IPR006207">
    <property type="entry name" value="Cys_knot_C"/>
</dbReference>
<evidence type="ECO:0000313" key="7">
    <source>
        <dbReference type="EMBL" id="JAV96912.1"/>
    </source>
</evidence>
<accession>A0A1Y1NG66</accession>
<feature type="chain" id="PRO_5033750399" description="CTCK domain-containing protein" evidence="5">
    <location>
        <begin position="25"/>
        <end position="412"/>
    </location>
</feature>
<reference evidence="8 9" key="2">
    <citation type="journal article" date="2018" name="Elife">
        <title>Firefly genomes illuminate parallel origins of bioluminescence in beetles.</title>
        <authorList>
            <person name="Fallon T.R."/>
            <person name="Lower S.E."/>
            <person name="Chang C.H."/>
            <person name="Bessho-Uehara M."/>
            <person name="Martin G.J."/>
            <person name="Bewick A.J."/>
            <person name="Behringer M."/>
            <person name="Debat H.J."/>
            <person name="Wong I."/>
            <person name="Day J.C."/>
            <person name="Suvorov A."/>
            <person name="Silva C.J."/>
            <person name="Stanger-Hall K.F."/>
            <person name="Hall D.W."/>
            <person name="Schmitz R.J."/>
            <person name="Nelson D.R."/>
            <person name="Lewis S.M."/>
            <person name="Shigenobu S."/>
            <person name="Bybee S.M."/>
            <person name="Larracuente A.M."/>
            <person name="Oba Y."/>
            <person name="Weng J.K."/>
        </authorList>
    </citation>
    <scope>NUCLEOTIDE SEQUENCE [LARGE SCALE GENOMIC DNA]</scope>
    <source>
        <strain evidence="8">1611_PpyrPB1</strain>
        <tissue evidence="8">Whole body</tissue>
    </source>
</reference>
<dbReference type="Gene3D" id="2.10.90.10">
    <property type="entry name" value="Cystine-knot cytokines"/>
    <property type="match status" value="1"/>
</dbReference>
<dbReference type="GO" id="GO:0048018">
    <property type="term" value="F:receptor ligand activity"/>
    <property type="evidence" value="ECO:0007669"/>
    <property type="project" value="TreeGrafter"/>
</dbReference>
<sequence length="412" mass="46275">MWKLPEAMIVEAALILGAIQLTLGDREHKIHNIVLYPERYSWCKTTAIKQVVASPGYESVTIDNNVCVGACYSYSIPITRPAEPGELIRPYCDSCQPARTRCYHVTLNADNENTEGPKSIKKRIQIITNCLCTSCEKIQNKDCEEEGETSELPSDLFSILHPESINKATFETKLLPPEEVPELLEFGPAKKPTELNLNPAGPHAEFKLNSKLINLLKSIQIGDETEYDRDQVRELYETVEDGKHAINDKKLIEFVNFVNSDNEEFELDLTRLKDVLLQFKKSEDLFEKHRNFGLGLKQGQENNLAINRDIESLNKNDLFGLEGNHHAKANHLGMGGSKINLLDSQEPSGKGHHHLGEKQHIGLDIGHLVRGPHGSLAFTPDVKQKLNLESDLIKPNQEGMVISYENSHTTVN</sequence>
<reference evidence="7" key="1">
    <citation type="journal article" date="2016" name="Sci. Rep.">
        <title>Molecular characterization of firefly nuptial gifts: a multi-omics approach sheds light on postcopulatory sexual selection.</title>
        <authorList>
            <person name="Al-Wathiqui N."/>
            <person name="Fallon T.R."/>
            <person name="South A."/>
            <person name="Weng J.K."/>
            <person name="Lewis S.M."/>
        </authorList>
    </citation>
    <scope>NUCLEOTIDE SEQUENCE</scope>
</reference>
<dbReference type="PANTHER" id="PTHR15283:SF5">
    <property type="entry name" value="NEUROBLASTOMA SUPPRESSOR OF TUMORIGENICITY 1"/>
    <property type="match status" value="1"/>
</dbReference>
<dbReference type="EMBL" id="GEZM01003117">
    <property type="protein sequence ID" value="JAV96912.1"/>
    <property type="molecule type" value="Transcribed_RNA"/>
</dbReference>
<feature type="signal peptide" evidence="5">
    <location>
        <begin position="1"/>
        <end position="24"/>
    </location>
</feature>
<evidence type="ECO:0000313" key="8">
    <source>
        <dbReference type="EMBL" id="KAB0791333.1"/>
    </source>
</evidence>
<evidence type="ECO:0000259" key="6">
    <source>
        <dbReference type="SMART" id="SM00041"/>
    </source>
</evidence>
<dbReference type="SMART" id="SM00041">
    <property type="entry name" value="CT"/>
    <property type="match status" value="1"/>
</dbReference>
<dbReference type="GO" id="GO:0036122">
    <property type="term" value="F:BMP binding"/>
    <property type="evidence" value="ECO:0007669"/>
    <property type="project" value="TreeGrafter"/>
</dbReference>
<dbReference type="PANTHER" id="PTHR15283">
    <property type="entry name" value="GREMLIN 1"/>
    <property type="match status" value="1"/>
</dbReference>
<feature type="domain" description="CTCK" evidence="6">
    <location>
        <begin position="45"/>
        <end position="136"/>
    </location>
</feature>
<dbReference type="InParanoid" id="A0A1Y1NG66"/>
<organism evidence="7">
    <name type="scientific">Photinus pyralis</name>
    <name type="common">Common eastern firefly</name>
    <name type="synonym">Lampyris pyralis</name>
    <dbReference type="NCBI Taxonomy" id="7054"/>
    <lineage>
        <taxon>Eukaryota</taxon>
        <taxon>Metazoa</taxon>
        <taxon>Ecdysozoa</taxon>
        <taxon>Arthropoda</taxon>
        <taxon>Hexapoda</taxon>
        <taxon>Insecta</taxon>
        <taxon>Pterygota</taxon>
        <taxon>Neoptera</taxon>
        <taxon>Endopterygota</taxon>
        <taxon>Coleoptera</taxon>
        <taxon>Polyphaga</taxon>
        <taxon>Elateriformia</taxon>
        <taxon>Elateroidea</taxon>
        <taxon>Lampyridae</taxon>
        <taxon>Lampyrinae</taxon>
        <taxon>Photinus</taxon>
    </lineage>
</organism>
<keyword evidence="2" id="KW-0964">Secreted</keyword>
<keyword evidence="3 5" id="KW-0732">Signal</keyword>
<evidence type="ECO:0000256" key="3">
    <source>
        <dbReference type="ARBA" id="ARBA00022729"/>
    </source>
</evidence>
<protein>
    <recommendedName>
        <fullName evidence="6">CTCK domain-containing protein</fullName>
    </recommendedName>
</protein>
<evidence type="ECO:0000256" key="4">
    <source>
        <dbReference type="ARBA" id="ARBA00023157"/>
    </source>
</evidence>
<evidence type="ECO:0000313" key="9">
    <source>
        <dbReference type="Proteomes" id="UP000327044"/>
    </source>
</evidence>
<keyword evidence="9" id="KW-1185">Reference proteome</keyword>
<comment type="subcellular location">
    <subcellularLocation>
        <location evidence="1">Secreted</location>
    </subcellularLocation>
</comment>